<organism evidence="1 2">
    <name type="scientific">Candidatus Methanomarinus sp</name>
    <dbReference type="NCBI Taxonomy" id="3386244"/>
    <lineage>
        <taxon>Archaea</taxon>
        <taxon>Methanobacteriati</taxon>
        <taxon>Methanobacteriota</taxon>
        <taxon>Stenosarchaea group</taxon>
        <taxon>Methanomicrobia</taxon>
        <taxon>Methanosarcinales</taxon>
        <taxon>ANME-2 cluster</taxon>
        <taxon>Candidatus Methanocomedenaceae</taxon>
        <taxon>Candidatus Methanomarinus</taxon>
    </lineage>
</organism>
<dbReference type="EMBL" id="QYBA01000023">
    <property type="protein sequence ID" value="TKY92414.1"/>
    <property type="molecule type" value="Genomic_DNA"/>
</dbReference>
<comment type="caution">
    <text evidence="1">The sequence shown here is derived from an EMBL/GenBank/DDBJ whole genome shotgun (WGS) entry which is preliminary data.</text>
</comment>
<dbReference type="Proteomes" id="UP000315423">
    <property type="component" value="Unassembled WGS sequence"/>
</dbReference>
<proteinExistence type="predicted"/>
<evidence type="ECO:0000313" key="1">
    <source>
        <dbReference type="EMBL" id="TKY92414.1"/>
    </source>
</evidence>
<sequence>MHLDPRCQGVEAARAFQRAGGTHIFLVSKPSRTIGVTINHPEDYRKVFDETVKMANDVAQVGVTAFPVLGVHPAAITNMCDRVGLIRTIELMKAGLEIAATYVEEGLAVGLKSGRPHYDVEPILWDASNEILSYAMVLTREAGCALQLHTESATQENIKEIADMARAVGLHPGKVVKHFSSPMIKEFTDCGIWPGILTGKGMIEEALLQGDRFMMETDYIDDPQRPGAVLGPRTIPRKSLALYKEWGEEVFRKIHQENPQKIYDVEIELTTT</sequence>
<evidence type="ECO:0000313" key="2">
    <source>
        <dbReference type="Proteomes" id="UP000315423"/>
    </source>
</evidence>
<keyword evidence="1" id="KW-0378">Hydrolase</keyword>
<protein>
    <submittedName>
        <fullName evidence="1">Metal-dependent hydrolase</fullName>
    </submittedName>
</protein>
<gene>
    <name evidence="1" type="ORF">C5S46_00800</name>
</gene>
<name>A0AC61SCN1_9EURY</name>
<accession>A0AC61SCN1</accession>
<reference evidence="1" key="1">
    <citation type="submission" date="2018-09" db="EMBL/GenBank/DDBJ databases">
        <title>A genomic encyclopedia of anaerobic methanotrophic archaea.</title>
        <authorList>
            <person name="Skennerton C.T."/>
            <person name="Chadwick G.L."/>
            <person name="Laso-Perez R."/>
            <person name="Leu A.O."/>
            <person name="Speth D.R."/>
            <person name="Yu H."/>
            <person name="Morgan-Lang C."/>
            <person name="Hatzenpichler R."/>
            <person name="Goudeau D."/>
            <person name="Malmstrom R."/>
            <person name="Woyke T."/>
            <person name="Hallam S."/>
            <person name="Tyson G.W."/>
            <person name="Wegener G."/>
            <person name="Boetius A."/>
            <person name="Orphan V.J."/>
        </authorList>
    </citation>
    <scope>NUCLEOTIDE SEQUENCE</scope>
    <source>
        <strain evidence="1">CONS3730D10UFb2</strain>
    </source>
</reference>